<sequence>MKKTRKLLLLTLILTLLFSSNVWGASYYSYNKVGLNYGKTGSFYGPGKNGYKWVQVTSINGSKIKYRYAKFAYSRAEGHSIIKSYGKTYTAKLTGNTRYYKSAPWTKLNSVQAYRYSYHSQSFKKLKILIKSNKWNMFGTYYQNGSFYIKVSKGKVKTVISPVIFSM</sequence>
<feature type="signal peptide" evidence="1">
    <location>
        <begin position="1"/>
        <end position="24"/>
    </location>
</feature>
<gene>
    <name evidence="2" type="ORF">OCV61_02590</name>
</gene>
<protein>
    <submittedName>
        <fullName evidence="2">Uncharacterized protein</fullName>
    </submittedName>
</protein>
<dbReference type="Proteomes" id="UP001652409">
    <property type="component" value="Unassembled WGS sequence"/>
</dbReference>
<dbReference type="EMBL" id="JAOQJL010000003">
    <property type="protein sequence ID" value="MCU6764296.1"/>
    <property type="molecule type" value="Genomic_DNA"/>
</dbReference>
<keyword evidence="1" id="KW-0732">Signal</keyword>
<evidence type="ECO:0000313" key="3">
    <source>
        <dbReference type="Proteomes" id="UP001652409"/>
    </source>
</evidence>
<name>A0ABT2TRJ0_9FIRM</name>
<reference evidence="2 3" key="1">
    <citation type="journal article" date="2021" name="ISME Commun">
        <title>Automated analysis of genomic sequences facilitates high-throughput and comprehensive description of bacteria.</title>
        <authorList>
            <person name="Hitch T.C.A."/>
        </authorList>
    </citation>
    <scope>NUCLEOTIDE SEQUENCE [LARGE SCALE GENOMIC DNA]</scope>
    <source>
        <strain evidence="2 3">Sanger_23</strain>
    </source>
</reference>
<dbReference type="RefSeq" id="WP_158420523.1">
    <property type="nucleotide sequence ID" value="NZ_JAOQJL010000003.1"/>
</dbReference>
<keyword evidence="3" id="KW-1185">Reference proteome</keyword>
<organism evidence="2 3">
    <name type="scientific">Blautia ammoniilytica</name>
    <dbReference type="NCBI Taxonomy" id="2981782"/>
    <lineage>
        <taxon>Bacteria</taxon>
        <taxon>Bacillati</taxon>
        <taxon>Bacillota</taxon>
        <taxon>Clostridia</taxon>
        <taxon>Lachnospirales</taxon>
        <taxon>Lachnospiraceae</taxon>
        <taxon>Blautia</taxon>
    </lineage>
</organism>
<feature type="chain" id="PRO_5046585569" evidence="1">
    <location>
        <begin position="25"/>
        <end position="167"/>
    </location>
</feature>
<evidence type="ECO:0000313" key="2">
    <source>
        <dbReference type="EMBL" id="MCU6764296.1"/>
    </source>
</evidence>
<proteinExistence type="predicted"/>
<evidence type="ECO:0000256" key="1">
    <source>
        <dbReference type="SAM" id="SignalP"/>
    </source>
</evidence>
<accession>A0ABT2TRJ0</accession>
<comment type="caution">
    <text evidence="2">The sequence shown here is derived from an EMBL/GenBank/DDBJ whole genome shotgun (WGS) entry which is preliminary data.</text>
</comment>